<dbReference type="InterPro" id="IPR017932">
    <property type="entry name" value="GATase_2_dom"/>
</dbReference>
<dbReference type="Pfam" id="PF00310">
    <property type="entry name" value="GATase_2"/>
    <property type="match status" value="1"/>
</dbReference>
<dbReference type="InterPro" id="IPR012375">
    <property type="entry name" value="Glu_synth_lsu_1"/>
</dbReference>
<accession>A0A931AQA4</accession>
<dbReference type="Proteomes" id="UP000621436">
    <property type="component" value="Unassembled WGS sequence"/>
</dbReference>
<feature type="domain" description="Glutamine amidotransferase type-2" evidence="2">
    <location>
        <begin position="14"/>
        <end position="363"/>
    </location>
</feature>
<dbReference type="RefSeq" id="WP_270453885.1">
    <property type="nucleotide sequence ID" value="NZ_JADPIE010000004.1"/>
</dbReference>
<evidence type="ECO:0000313" key="3">
    <source>
        <dbReference type="EMBL" id="MBF8436957.1"/>
    </source>
</evidence>
<name>A0A931AQA4_9FIRM</name>
<evidence type="ECO:0000256" key="1">
    <source>
        <dbReference type="PIRSR" id="PIRSR018774-1"/>
    </source>
</evidence>
<dbReference type="PIRSF" id="PIRSF018774">
    <property type="entry name" value="GOGAT_lg_dom1"/>
    <property type="match status" value="1"/>
</dbReference>
<dbReference type="Gene3D" id="3.60.20.10">
    <property type="entry name" value="Glutamine Phosphoribosylpyrophosphate, subunit 1, domain 1"/>
    <property type="match status" value="1"/>
</dbReference>
<dbReference type="AlphaFoldDB" id="A0A931AQA4"/>
<reference evidence="3" key="1">
    <citation type="submission" date="2020-11" db="EMBL/GenBank/DDBJ databases">
        <title>Halonatronomonas betainensis gen. nov., sp. nov. a novel haloalkaliphilic representative of the family Halanaerobiacae capable of betaine degradation.</title>
        <authorList>
            <person name="Boltyanskaya Y."/>
            <person name="Kevbrin V."/>
            <person name="Detkova E."/>
            <person name="Grouzdev D.S."/>
            <person name="Koziaeva V."/>
            <person name="Zhilina T."/>
        </authorList>
    </citation>
    <scope>NUCLEOTIDE SEQUENCE</scope>
    <source>
        <strain evidence="3">Z-7014</strain>
    </source>
</reference>
<dbReference type="PROSITE" id="PS51278">
    <property type="entry name" value="GATASE_TYPE_2"/>
    <property type="match status" value="1"/>
</dbReference>
<gene>
    <name evidence="3" type="ORF">I0Q91_07710</name>
</gene>
<protein>
    <recommendedName>
        <fullName evidence="2">Glutamine amidotransferase type-2 domain-containing protein</fullName>
    </recommendedName>
</protein>
<comment type="caution">
    <text evidence="3">The sequence shown here is derived from an EMBL/GenBank/DDBJ whole genome shotgun (WGS) entry which is preliminary data.</text>
</comment>
<dbReference type="EMBL" id="JADPIE010000004">
    <property type="protein sequence ID" value="MBF8436957.1"/>
    <property type="molecule type" value="Genomic_DNA"/>
</dbReference>
<dbReference type="SUPFAM" id="SSF56235">
    <property type="entry name" value="N-terminal nucleophile aminohydrolases (Ntn hydrolases)"/>
    <property type="match status" value="1"/>
</dbReference>
<keyword evidence="4" id="KW-1185">Reference proteome</keyword>
<sequence>MENKIREDKVYSGCAIAAIMDRRKKRFSSDRIVESITSMKPRSNGLGGGFAGYGIYPEHKENYALHIFANDQKAELELREYLDRYFEIIEERPFRVNRGVSLDNEPELLRFFVQPAVSEIKSSSYSNTLAEEDYIFKRIMEINSQLDGVFVVSSGKDMGIFKGLGYPGEVAQFYRLEEYSGYLWTSHGRFPTNTAGWWAGAHPFGLLGRSVVHNGEISSYGTNSRYVEIFDYKCSMATDTEVIAYLLDLLIRRQGISEQIACQALAAPLWDKIARLDEPEKKLLKKLRIIYPDVLLNGPFSIIVADNDGLAVLNDRIKLRPMVIAEKGARFYAASEESAIRAVEPNPDKVEFPAGGMPVIEKVEAGEMVWQQVN</sequence>
<dbReference type="InterPro" id="IPR029055">
    <property type="entry name" value="Ntn_hydrolases_N"/>
</dbReference>
<organism evidence="3 4">
    <name type="scientific">Halonatronomonas betaini</name>
    <dbReference type="NCBI Taxonomy" id="2778430"/>
    <lineage>
        <taxon>Bacteria</taxon>
        <taxon>Bacillati</taxon>
        <taxon>Bacillota</taxon>
        <taxon>Clostridia</taxon>
        <taxon>Halanaerobiales</taxon>
        <taxon>Halarsenatibacteraceae</taxon>
        <taxon>Halonatronomonas</taxon>
    </lineage>
</organism>
<feature type="active site" description="For GATase activity" evidence="1">
    <location>
        <position position="14"/>
    </location>
</feature>
<evidence type="ECO:0000259" key="2">
    <source>
        <dbReference type="PROSITE" id="PS51278"/>
    </source>
</evidence>
<dbReference type="CDD" id="cd01907">
    <property type="entry name" value="GlxB"/>
    <property type="match status" value="1"/>
</dbReference>
<proteinExistence type="predicted"/>
<evidence type="ECO:0000313" key="4">
    <source>
        <dbReference type="Proteomes" id="UP000621436"/>
    </source>
</evidence>